<dbReference type="PATRIC" id="fig|243230.17.peg.2990"/>
<evidence type="ECO:0000313" key="3">
    <source>
        <dbReference type="Proteomes" id="UP000002524"/>
    </source>
</evidence>
<evidence type="ECO:0000313" key="2">
    <source>
        <dbReference type="EMBL" id="AAF12366.1"/>
    </source>
</evidence>
<dbReference type="InParanoid" id="Q9RZ51"/>
<keyword evidence="3" id="KW-1185">Reference proteome</keyword>
<proteinExistence type="predicted"/>
<protein>
    <submittedName>
        <fullName evidence="2">Uncharacterized protein</fullName>
    </submittedName>
</protein>
<dbReference type="OrthoDB" id="72960at2"/>
<feature type="region of interest" description="Disordered" evidence="1">
    <location>
        <begin position="96"/>
        <end position="127"/>
    </location>
</feature>
<accession>Q9RZ51</accession>
<sequence length="183" mass="20468">MRRKSAKILVTRLGERLKPIAVMSHGSEERLNTPHDHPFESDAACPAQRWAVFHLESELVPADFSSVREAGIDVLQQELANRAQRLRNGIVEELSRPGTGRTYRTGHRTAPHSTHQASAPGESPAVNTGRLRQSITALRISPMNWRVGTNVDYALHLEFGTRRMAPRPFLRPAADKERERGAP</sequence>
<dbReference type="HOGENOM" id="CLU_1472907_0_0_0"/>
<reference evidence="2 3" key="1">
    <citation type="journal article" date="1999" name="Science">
        <title>Genome sequence of the radioresistant bacterium Deinococcus radiodurans R1.</title>
        <authorList>
            <person name="White O."/>
            <person name="Eisen J.A."/>
            <person name="Heidelberg J.F."/>
            <person name="Hickey E.K."/>
            <person name="Peterson J.D."/>
            <person name="Dodson R.J."/>
            <person name="Haft D.H."/>
            <person name="Gwinn M.L."/>
            <person name="Nelson W.C."/>
            <person name="Richardson D.L."/>
            <person name="Moffat K.S."/>
            <person name="Qin H."/>
            <person name="Jiang L."/>
            <person name="Pamphile W."/>
            <person name="Crosby M."/>
            <person name="Shen M."/>
            <person name="Vamathevan J.J."/>
            <person name="Lam P."/>
            <person name="McDonald L."/>
            <person name="Utterback T."/>
            <person name="Zalewski C."/>
            <person name="Makarova K.S."/>
            <person name="Aravind L."/>
            <person name="Daly M.J."/>
            <person name="Minton K.W."/>
            <person name="Fleischmann R.D."/>
            <person name="Ketchum K.A."/>
            <person name="Nelson K.E."/>
            <person name="Salzberg S."/>
            <person name="Smith H.O."/>
            <person name="Venter J.C."/>
            <person name="Fraser C.M."/>
        </authorList>
    </citation>
    <scope>NUCLEOTIDE SEQUENCE [LARGE SCALE GENOMIC DNA]</scope>
    <source>
        <strain evidence="3">ATCC 13939 / DSM 20539 / JCM 16871 / LMG 4051 / NBRC 15346 / NCIMB 9279 / R1 / VKM B-1422</strain>
    </source>
</reference>
<dbReference type="EnsemblBacteria" id="AAF12366">
    <property type="protein sequence ID" value="AAF12366"/>
    <property type="gene ID" value="DR_A0103"/>
</dbReference>
<evidence type="ECO:0000256" key="1">
    <source>
        <dbReference type="SAM" id="MobiDB-lite"/>
    </source>
</evidence>
<dbReference type="PaxDb" id="243230-DR_A0103"/>
<dbReference type="eggNOG" id="ENOG5033DA4">
    <property type="taxonomic scope" value="Bacteria"/>
</dbReference>
<dbReference type="Proteomes" id="UP000002524">
    <property type="component" value="Chromosome 2"/>
</dbReference>
<organism evidence="2 3">
    <name type="scientific">Deinococcus radiodurans (strain ATCC 13939 / DSM 20539 / JCM 16871 / CCUG 27074 / LMG 4051 / NBRC 15346 / NCIMB 9279 / VKM B-1422 / R1)</name>
    <dbReference type="NCBI Taxonomy" id="243230"/>
    <lineage>
        <taxon>Bacteria</taxon>
        <taxon>Thermotogati</taxon>
        <taxon>Deinococcota</taxon>
        <taxon>Deinococci</taxon>
        <taxon>Deinococcales</taxon>
        <taxon>Deinococcaceae</taxon>
        <taxon>Deinococcus</taxon>
    </lineage>
</organism>
<dbReference type="EMBL" id="AE001825">
    <property type="protein sequence ID" value="AAF12366.1"/>
    <property type="molecule type" value="Genomic_DNA"/>
</dbReference>
<name>Q9RZ51_DEIRA</name>
<gene>
    <name evidence="2" type="ordered locus">DR_A0103</name>
</gene>
<dbReference type="AlphaFoldDB" id="Q9RZ51"/>
<dbReference type="KEGG" id="dra:DR_A0103"/>
<dbReference type="STRING" id="243230.DR_A0103"/>
<dbReference type="PIR" id="A75605">
    <property type="entry name" value="A75605"/>
</dbReference>